<reference evidence="1" key="1">
    <citation type="submission" date="2020-11" db="EMBL/GenBank/DDBJ databases">
        <authorList>
            <person name="Tran Van P."/>
        </authorList>
    </citation>
    <scope>NUCLEOTIDE SEQUENCE</scope>
</reference>
<proteinExistence type="predicted"/>
<sequence>MVIVQLIHRHLYLKLKTKRVLSLDLRELANGLQKIPKHIAVCVNEHHFSGLPSVDPLIRCLSYVVITSCVLLSTLQYIRVFESIGGPVREVCDEWTQSHGCDGAHNNGFAKTRVNGKTSGGVMTMNGLSVCVVSYKHSIRQSIVKAAQHLSRQKAPIDQNQITI</sequence>
<dbReference type="AlphaFoldDB" id="A0A7R9MDS5"/>
<accession>A0A7R9MDS5</accession>
<evidence type="ECO:0000313" key="2">
    <source>
        <dbReference type="Proteomes" id="UP000728032"/>
    </source>
</evidence>
<keyword evidence="2" id="KW-1185">Reference proteome</keyword>
<dbReference type="OrthoDB" id="19639at2759"/>
<protein>
    <submittedName>
        <fullName evidence="1">Uncharacterized protein</fullName>
    </submittedName>
</protein>
<name>A0A7R9MDS5_9ACAR</name>
<dbReference type="Proteomes" id="UP000728032">
    <property type="component" value="Unassembled WGS sequence"/>
</dbReference>
<gene>
    <name evidence="1" type="ORF">ONB1V03_LOCUS14935</name>
</gene>
<evidence type="ECO:0000313" key="1">
    <source>
        <dbReference type="EMBL" id="CAD7658312.1"/>
    </source>
</evidence>
<dbReference type="EMBL" id="CAJPVJ010014736">
    <property type="protein sequence ID" value="CAG2175498.1"/>
    <property type="molecule type" value="Genomic_DNA"/>
</dbReference>
<dbReference type="EMBL" id="OC929561">
    <property type="protein sequence ID" value="CAD7658312.1"/>
    <property type="molecule type" value="Genomic_DNA"/>
</dbReference>
<organism evidence="1">
    <name type="scientific">Oppiella nova</name>
    <dbReference type="NCBI Taxonomy" id="334625"/>
    <lineage>
        <taxon>Eukaryota</taxon>
        <taxon>Metazoa</taxon>
        <taxon>Ecdysozoa</taxon>
        <taxon>Arthropoda</taxon>
        <taxon>Chelicerata</taxon>
        <taxon>Arachnida</taxon>
        <taxon>Acari</taxon>
        <taxon>Acariformes</taxon>
        <taxon>Sarcoptiformes</taxon>
        <taxon>Oribatida</taxon>
        <taxon>Brachypylina</taxon>
        <taxon>Oppioidea</taxon>
        <taxon>Oppiidae</taxon>
        <taxon>Oppiella</taxon>
    </lineage>
</organism>